<dbReference type="AlphaFoldDB" id="A0A1D6KCX0"/>
<evidence type="ECO:0000313" key="1">
    <source>
        <dbReference type="EMBL" id="ONM01090.1"/>
    </source>
</evidence>
<organism evidence="1">
    <name type="scientific">Zea mays</name>
    <name type="common">Maize</name>
    <dbReference type="NCBI Taxonomy" id="4577"/>
    <lineage>
        <taxon>Eukaryota</taxon>
        <taxon>Viridiplantae</taxon>
        <taxon>Streptophyta</taxon>
        <taxon>Embryophyta</taxon>
        <taxon>Tracheophyta</taxon>
        <taxon>Spermatophyta</taxon>
        <taxon>Magnoliopsida</taxon>
        <taxon>Liliopsida</taxon>
        <taxon>Poales</taxon>
        <taxon>Poaceae</taxon>
        <taxon>PACMAD clade</taxon>
        <taxon>Panicoideae</taxon>
        <taxon>Andropogonodae</taxon>
        <taxon>Andropogoneae</taxon>
        <taxon>Tripsacinae</taxon>
        <taxon>Zea</taxon>
    </lineage>
</organism>
<dbReference type="InParanoid" id="A0A1D6KCX0"/>
<name>A0A1D6KCX0_MAIZE</name>
<reference evidence="1" key="1">
    <citation type="submission" date="2015-12" db="EMBL/GenBank/DDBJ databases">
        <title>Update maize B73 reference genome by single molecule sequencing technologies.</title>
        <authorList>
            <consortium name="Maize Genome Sequencing Project"/>
            <person name="Ware D."/>
        </authorList>
    </citation>
    <scope>NUCLEOTIDE SEQUENCE [LARGE SCALE GENOMIC DNA]</scope>
    <source>
        <tissue evidence="1">Seedling</tissue>
    </source>
</reference>
<accession>A0A1D6KCX0</accession>
<proteinExistence type="predicted"/>
<gene>
    <name evidence="1" type="ORF">ZEAMMB73_Zm00001d030553</name>
</gene>
<sequence>MALLGMRGLSVFISDIRNCHNKEQERLRVESGHHTSPIPSRRSTRKTTARHCVQRTNHLQKCPIACCRYGRKTTIIEATLSSRVAPVCRCQQIMQRPNGAGTDTKYAPAQDIYIYIHTEVIAAAAAGVAAEGLSPEEAKIQAKNVAHLSVALAENAIVILMLVEDHLRSQAQHFCTSLTGDSITSSTSMTSLAASRSNSLNTAGKDPMAAGVSRRASLSSDAGGLPLDVYEPPPEFQLLTLTGMGLDTNGEFLMAMQQQLVHEIREVWTNSVENLLYMKEDLIIPHGCVHSLVIYEVLLKLVEPFSDSMFSLLFDNNTYFMN</sequence>
<dbReference type="EMBL" id="CM007647">
    <property type="protein sequence ID" value="ONM01090.1"/>
    <property type="molecule type" value="Genomic_DNA"/>
</dbReference>
<protein>
    <submittedName>
        <fullName evidence="1">Protein XAP5 CIRCADIAN TIMEKEEPER</fullName>
    </submittedName>
</protein>